<proteinExistence type="inferred from homology"/>
<feature type="binding site" evidence="13">
    <location>
        <position position="124"/>
    </location>
    <ligand>
        <name>Mg(2+)</name>
        <dbReference type="ChEBI" id="CHEBI:18420"/>
    </ligand>
</feature>
<evidence type="ECO:0000256" key="5">
    <source>
        <dbReference type="ARBA" id="ARBA00019087"/>
    </source>
</evidence>
<name>A0A2N8RJZ8_STUST</name>
<dbReference type="SUPFAM" id="SSF56214">
    <property type="entry name" value="4'-phosphopantetheinyl transferase"/>
    <property type="match status" value="1"/>
</dbReference>
<dbReference type="GO" id="GO:0005886">
    <property type="term" value="C:plasma membrane"/>
    <property type="evidence" value="ECO:0007669"/>
    <property type="project" value="TreeGrafter"/>
</dbReference>
<feature type="binding site" evidence="12">
    <location>
        <position position="174"/>
    </location>
    <ligand>
        <name>CoA</name>
        <dbReference type="ChEBI" id="CHEBI:57287"/>
    </ligand>
</feature>
<feature type="binding site" evidence="12">
    <location>
        <begin position="102"/>
        <end position="103"/>
    </location>
    <ligand>
        <name>CoA</name>
        <dbReference type="ChEBI" id="CHEBI:57287"/>
    </ligand>
</feature>
<gene>
    <name evidence="16" type="ORF">CXK99_01445</name>
</gene>
<evidence type="ECO:0000256" key="7">
    <source>
        <dbReference type="ARBA" id="ARBA00023191"/>
    </source>
</evidence>
<dbReference type="InterPro" id="IPR037143">
    <property type="entry name" value="4-PPantetheinyl_Trfase_dom_sf"/>
</dbReference>
<comment type="similarity">
    <text evidence="3">Belongs to the P-Pant transferase superfamily. EntD family.</text>
</comment>
<dbReference type="PANTHER" id="PTHR38096:SF1">
    <property type="entry name" value="ENTEROBACTIN SYNTHASE COMPONENT D"/>
    <property type="match status" value="1"/>
</dbReference>
<evidence type="ECO:0000313" key="17">
    <source>
        <dbReference type="Proteomes" id="UP000236003"/>
    </source>
</evidence>
<evidence type="ECO:0000256" key="8">
    <source>
        <dbReference type="ARBA" id="ARBA00029894"/>
    </source>
</evidence>
<feature type="binding site" evidence="13">
    <location>
        <position position="126"/>
    </location>
    <ligand>
        <name>Mg(2+)</name>
        <dbReference type="ChEBI" id="CHEBI:18420"/>
    </ligand>
</feature>
<comment type="catalytic activity">
    <reaction evidence="11">
        <text>apo-[peptidyl-carrier protein] + CoA = holo-[peptidyl-carrier protein] + adenosine 3',5'-bisphosphate + H(+)</text>
        <dbReference type="Rhea" id="RHEA:46228"/>
        <dbReference type="Rhea" id="RHEA-COMP:11479"/>
        <dbReference type="Rhea" id="RHEA-COMP:11480"/>
        <dbReference type="ChEBI" id="CHEBI:15378"/>
        <dbReference type="ChEBI" id="CHEBI:29999"/>
        <dbReference type="ChEBI" id="CHEBI:57287"/>
        <dbReference type="ChEBI" id="CHEBI:58343"/>
        <dbReference type="ChEBI" id="CHEBI:64479"/>
    </reaction>
</comment>
<dbReference type="InterPro" id="IPR041354">
    <property type="entry name" value="4PPT_N"/>
</dbReference>
<evidence type="ECO:0000259" key="15">
    <source>
        <dbReference type="Pfam" id="PF17837"/>
    </source>
</evidence>
<dbReference type="Gene3D" id="3.90.470.20">
    <property type="entry name" value="4'-phosphopantetheinyl transferase domain"/>
    <property type="match status" value="1"/>
</dbReference>
<evidence type="ECO:0000259" key="14">
    <source>
        <dbReference type="Pfam" id="PF01648"/>
    </source>
</evidence>
<protein>
    <recommendedName>
        <fullName evidence="5">Enterobactin synthase component D</fullName>
    </recommendedName>
    <alternativeName>
        <fullName evidence="8">4'-phosphopantetheinyl transferase EntD</fullName>
    </alternativeName>
    <alternativeName>
        <fullName evidence="9">Enterochelin synthase D</fullName>
    </alternativeName>
</protein>
<evidence type="ECO:0000256" key="1">
    <source>
        <dbReference type="ARBA" id="ARBA00003937"/>
    </source>
</evidence>
<evidence type="ECO:0000256" key="6">
    <source>
        <dbReference type="ARBA" id="ARBA00022679"/>
    </source>
</evidence>
<dbReference type="GO" id="GO:0008897">
    <property type="term" value="F:holo-[acyl-carrier-protein] synthase activity"/>
    <property type="evidence" value="ECO:0007669"/>
    <property type="project" value="InterPro"/>
</dbReference>
<dbReference type="RefSeq" id="WP_102819562.1">
    <property type="nucleotide sequence ID" value="NZ_JAMOHR010000001.1"/>
</dbReference>
<evidence type="ECO:0000256" key="12">
    <source>
        <dbReference type="PIRSR" id="PIRSR603542-1"/>
    </source>
</evidence>
<dbReference type="Pfam" id="PF17837">
    <property type="entry name" value="4PPT_N"/>
    <property type="match status" value="1"/>
</dbReference>
<feature type="domain" description="4'-phosphopantetheinyl transferase N-terminal" evidence="15">
    <location>
        <begin position="52"/>
        <end position="112"/>
    </location>
</feature>
<dbReference type="PANTHER" id="PTHR38096">
    <property type="entry name" value="ENTEROBACTIN SYNTHASE COMPONENT D"/>
    <property type="match status" value="1"/>
</dbReference>
<comment type="subunit">
    <text evidence="4">EntB, EntD, EntE, and EntF form a multienzyme complex called enterobactin synthase.</text>
</comment>
<keyword evidence="6 16" id="KW-0808">Transferase</keyword>
<sequence length="245" mass="27125">MNDLPSYPRCCTPLTDHWPLPQALAGVSLMSTRFDPALLDPEDFGRWEIPAQKGVSKRQAEFLAGRLCAREALRGLTGIAFVPPVGEDRAPQWPRGVVGSITHGAGWAGVVVGSSQQWSGLGLDIERILAPERADRLAAEILTPRELEIYFSLNENERAELVTRTFSFKESLFKALFPLVQQRFYFQDAEVLDATHQGLARLRLLIDLSATWRNGAEFEGQCTTFDGYLLSLISIPVQPASVDPS</sequence>
<dbReference type="AlphaFoldDB" id="A0A2N8RJZ8"/>
<comment type="catalytic activity">
    <reaction evidence="10">
        <text>apo-[aryl-carrier protein] + CoA = holo-[aryl-carrier protein] + adenosine 3',5'-bisphosphate + H(+)</text>
        <dbReference type="Rhea" id="RHEA:48404"/>
        <dbReference type="Rhea" id="RHEA-COMP:15903"/>
        <dbReference type="Rhea" id="RHEA-COMP:17557"/>
        <dbReference type="ChEBI" id="CHEBI:15378"/>
        <dbReference type="ChEBI" id="CHEBI:29999"/>
        <dbReference type="ChEBI" id="CHEBI:57287"/>
        <dbReference type="ChEBI" id="CHEBI:58343"/>
        <dbReference type="ChEBI" id="CHEBI:64479"/>
    </reaction>
</comment>
<dbReference type="Pfam" id="PF01648">
    <property type="entry name" value="ACPS"/>
    <property type="match status" value="1"/>
</dbReference>
<feature type="binding site" evidence="12">
    <location>
        <position position="124"/>
    </location>
    <ligand>
        <name>CoA</name>
        <dbReference type="ChEBI" id="CHEBI:57287"/>
    </ligand>
</feature>
<evidence type="ECO:0000313" key="16">
    <source>
        <dbReference type="EMBL" id="PNF61422.1"/>
    </source>
</evidence>
<keyword evidence="13" id="KW-0460">Magnesium</keyword>
<evidence type="ECO:0000256" key="2">
    <source>
        <dbReference type="ARBA" id="ARBA00004993"/>
    </source>
</evidence>
<organism evidence="16 17">
    <name type="scientific">Stutzerimonas stutzeri</name>
    <name type="common">Pseudomonas stutzeri</name>
    <dbReference type="NCBI Taxonomy" id="316"/>
    <lineage>
        <taxon>Bacteria</taxon>
        <taxon>Pseudomonadati</taxon>
        <taxon>Pseudomonadota</taxon>
        <taxon>Gammaproteobacteria</taxon>
        <taxon>Pseudomonadales</taxon>
        <taxon>Pseudomonadaceae</taxon>
        <taxon>Stutzerimonas</taxon>
    </lineage>
</organism>
<feature type="binding site" evidence="12">
    <location>
        <position position="66"/>
    </location>
    <ligand>
        <name>CoA</name>
        <dbReference type="ChEBI" id="CHEBI:57287"/>
    </ligand>
</feature>
<evidence type="ECO:0000256" key="4">
    <source>
        <dbReference type="ARBA" id="ARBA00011503"/>
    </source>
</evidence>
<dbReference type="PRINTS" id="PR01399">
    <property type="entry name" value="ENTSNTHTASED"/>
</dbReference>
<evidence type="ECO:0000256" key="11">
    <source>
        <dbReference type="ARBA" id="ARBA00049191"/>
    </source>
</evidence>
<feature type="binding site" evidence="12">
    <location>
        <position position="170"/>
    </location>
    <ligand>
        <name>CoA</name>
        <dbReference type="ChEBI" id="CHEBI:57287"/>
    </ligand>
</feature>
<dbReference type="Proteomes" id="UP000236003">
    <property type="component" value="Unassembled WGS sequence"/>
</dbReference>
<evidence type="ECO:0000256" key="13">
    <source>
        <dbReference type="PIRSR" id="PIRSR603542-2"/>
    </source>
</evidence>
<evidence type="ECO:0000256" key="9">
    <source>
        <dbReference type="ARBA" id="ARBA00031996"/>
    </source>
</evidence>
<dbReference type="GO" id="GO:0000287">
    <property type="term" value="F:magnesium ion binding"/>
    <property type="evidence" value="ECO:0007669"/>
    <property type="project" value="InterPro"/>
</dbReference>
<feature type="binding site" evidence="13">
    <location>
        <position position="125"/>
    </location>
    <ligand>
        <name>Mg(2+)</name>
        <dbReference type="ChEBI" id="CHEBI:18420"/>
    </ligand>
</feature>
<feature type="binding site" evidence="12">
    <location>
        <position position="58"/>
    </location>
    <ligand>
        <name>CoA</name>
        <dbReference type="ChEBI" id="CHEBI:57287"/>
    </ligand>
</feature>
<feature type="domain" description="4'-phosphopantetheinyl transferase" evidence="14">
    <location>
        <begin position="120"/>
        <end position="215"/>
    </location>
</feature>
<reference evidence="16 17" key="1">
    <citation type="submission" date="2018-01" db="EMBL/GenBank/DDBJ databases">
        <title>Denitrification phenotypes of diverse strains of Pseudomonas stutzeri.</title>
        <authorList>
            <person name="Milligan D.A."/>
            <person name="Bergaust L."/>
            <person name="Bakken L.R."/>
            <person name="Frostegard A."/>
        </authorList>
    </citation>
    <scope>NUCLEOTIDE SEQUENCE [LARGE SCALE GENOMIC DNA]</scope>
    <source>
        <strain evidence="16 17">CCUG 44592</strain>
    </source>
</reference>
<evidence type="ECO:0000256" key="3">
    <source>
        <dbReference type="ARBA" id="ARBA00008342"/>
    </source>
</evidence>
<evidence type="ECO:0000256" key="10">
    <source>
        <dbReference type="ARBA" id="ARBA00049176"/>
    </source>
</evidence>
<dbReference type="InterPro" id="IPR003542">
    <property type="entry name" value="Enbac_synth_compD-like"/>
</dbReference>
<accession>A0A2N8RJZ8</accession>
<keyword evidence="13" id="KW-0479">Metal-binding</keyword>
<dbReference type="GO" id="GO:0009366">
    <property type="term" value="C:enterobactin synthetase complex"/>
    <property type="evidence" value="ECO:0007669"/>
    <property type="project" value="InterPro"/>
</dbReference>
<comment type="cofactor">
    <cofactor evidence="13">
        <name>Mg(2+)</name>
        <dbReference type="ChEBI" id="CHEBI:18420"/>
    </cofactor>
</comment>
<comment type="function">
    <text evidence="1">Involved in the biosynthesis of the siderophore enterobactin (enterochelin), which is a macrocyclic trimeric lactone of N-(2,3-dihydroxybenzoyl)-serine. The serine trilactone serves as a scaffolding for the three catechol functionalities that provide hexadentate coordination for the tightly ligated iron(2+) atoms. Plays an essential role in the assembly of the enterobactin by catalyzing the transfer of the 4'-phosphopantetheine (Ppant) moiety from coenzyme A to the apo-domains of both EntB (ArCP domain) and EntF (PCP domain) to yield their holo-forms which make them competent for the activation of 2,3-dihydroxybenzoate (DHB) and L-serine, respectively.</text>
</comment>
<dbReference type="GO" id="GO:0009239">
    <property type="term" value="P:enterobactin biosynthetic process"/>
    <property type="evidence" value="ECO:0007669"/>
    <property type="project" value="UniProtKB-UniPathway"/>
</dbReference>
<dbReference type="UniPathway" id="UPA00017"/>
<dbReference type="InterPro" id="IPR008278">
    <property type="entry name" value="4-PPantetheinyl_Trfase_dom"/>
</dbReference>
<dbReference type="EMBL" id="POUM01000001">
    <property type="protein sequence ID" value="PNF61422.1"/>
    <property type="molecule type" value="Genomic_DNA"/>
</dbReference>
<comment type="caution">
    <text evidence="16">The sequence shown here is derived from an EMBL/GenBank/DDBJ whole genome shotgun (WGS) entry which is preliminary data.</text>
</comment>
<comment type="pathway">
    <text evidence="2">Siderophore biosynthesis; enterobactin biosynthesis.</text>
</comment>
<keyword evidence="7" id="KW-0259">Enterobactin biosynthesis</keyword>